<keyword evidence="4" id="KW-1185">Reference proteome</keyword>
<gene>
    <name evidence="5" type="primary">LOC116953483</name>
</gene>
<dbReference type="FunFam" id="2.30.29.30:FF:000286">
    <property type="entry name" value="PH-protein kinase domain containing protein"/>
    <property type="match status" value="1"/>
</dbReference>
<feature type="compositionally biased region" description="Polar residues" evidence="2">
    <location>
        <begin position="122"/>
        <end position="132"/>
    </location>
</feature>
<dbReference type="GO" id="GO:0035591">
    <property type="term" value="F:signaling adaptor activity"/>
    <property type="evidence" value="ECO:0007669"/>
    <property type="project" value="TreeGrafter"/>
</dbReference>
<dbReference type="InterPro" id="IPR046355">
    <property type="entry name" value="Gab1-4-like"/>
</dbReference>
<dbReference type="SUPFAM" id="SSF50729">
    <property type="entry name" value="PH domain-like"/>
    <property type="match status" value="1"/>
</dbReference>
<comment type="similarity">
    <text evidence="1">Belongs to the GAB family.</text>
</comment>
<dbReference type="InterPro" id="IPR011993">
    <property type="entry name" value="PH-like_dom_sf"/>
</dbReference>
<dbReference type="KEGG" id="pmrn:116953483"/>
<evidence type="ECO:0000259" key="3">
    <source>
        <dbReference type="PROSITE" id="PS50003"/>
    </source>
</evidence>
<evidence type="ECO:0000256" key="2">
    <source>
        <dbReference type="SAM" id="MobiDB-lite"/>
    </source>
</evidence>
<dbReference type="RefSeq" id="XP_032829621.1">
    <property type="nucleotide sequence ID" value="XM_032973730.1"/>
</dbReference>
<dbReference type="SMART" id="SM00233">
    <property type="entry name" value="PH"/>
    <property type="match status" value="1"/>
</dbReference>
<dbReference type="PANTHER" id="PTHR45960">
    <property type="entry name" value="GRB2-ASSOCIATED-BINDING PROTEIN"/>
    <property type="match status" value="1"/>
</dbReference>
<dbReference type="GO" id="GO:0007165">
    <property type="term" value="P:signal transduction"/>
    <property type="evidence" value="ECO:0007669"/>
    <property type="project" value="TreeGrafter"/>
</dbReference>
<protein>
    <submittedName>
        <fullName evidence="5">GRB2-associated-binding protein 1-like</fullName>
    </submittedName>
</protein>
<proteinExistence type="inferred from homology"/>
<feature type="compositionally biased region" description="Basic and acidic residues" evidence="2">
    <location>
        <begin position="640"/>
        <end position="657"/>
    </location>
</feature>
<evidence type="ECO:0000256" key="1">
    <source>
        <dbReference type="ARBA" id="ARBA00029462"/>
    </source>
</evidence>
<feature type="compositionally biased region" description="Polar residues" evidence="2">
    <location>
        <begin position="268"/>
        <end position="279"/>
    </location>
</feature>
<evidence type="ECO:0000313" key="4">
    <source>
        <dbReference type="Proteomes" id="UP001318040"/>
    </source>
</evidence>
<dbReference type="Gene3D" id="2.30.29.30">
    <property type="entry name" value="Pleckstrin-homology domain (PH domain)/Phosphotyrosine-binding domain (PTB)"/>
    <property type="match status" value="1"/>
</dbReference>
<evidence type="ECO:0000313" key="5">
    <source>
        <dbReference type="RefSeq" id="XP_032829621.1"/>
    </source>
</evidence>
<name>A0AAJ7U6M4_PETMA</name>
<sequence length="679" mass="73028">MERDGGVVCCGWLIKSPPERKLRRPFAWRRRWFVLRQEELLYFRNDRARKPIRTIPLSACLQVDSGLAFSKDGAKGSFVFDVRTEARTFYLVAESEEEMVAWVRALCSLCGFNETAQGNELEAGNQTGQSDAGPQAPPSQPPHLAEGTPISLQPTATQPEATPPLHRSMGAGGGRVNGHRLGNEEPNGYLCLYDCESRIPDNLQSDVSDQLYSVPRRYNLPATSPPSPTQDVPSSLPSPTQEVTSQPEGTSPPPSRSDPDQEAMSPPKTGSSQEVTSSSRLSFQCYDIPPPPCQVASGFCGKLWTNSGSRDSKDAAEEEVGFDCYDVPKGWDSPKPGPKNRQDLSPPENYVAMETSSRSPSRSVTMETCGRSVTLDTSSRSSSRSVTMETGGHYVEISSRSHSRSVTTETSGRWSPLPAGSGSVFGSTSATATKPGTEVGLDGAGGGPGGRRTGAMRASSVGTRGAALGGVVPPPAHIGFRSNPSTLEGGSPRTPRALQSPRTPRALQSPRSPHSPRTPRTPQTLQEGPPVNRELKPNRSGRRPPPLALQSGIGENGDLPPPEPSPITKTFTRPGSLRLAGPPQPRPPSIHSSASSSDSHDDEEDESYMAMQPPKEHNLQYLDLDLGRSDTAPSTASTRALEDRVHYVELDDRRTRALQDTQRAWSHSRAPGPTGNPAP</sequence>
<feature type="region of interest" description="Disordered" evidence="2">
    <location>
        <begin position="122"/>
        <end position="181"/>
    </location>
</feature>
<dbReference type="Proteomes" id="UP001318040">
    <property type="component" value="Chromosome 3"/>
</dbReference>
<dbReference type="InterPro" id="IPR001849">
    <property type="entry name" value="PH_domain"/>
</dbReference>
<feature type="compositionally biased region" description="Polar residues" evidence="2">
    <location>
        <begin position="398"/>
        <end position="413"/>
    </location>
</feature>
<accession>A0AAJ7U6M4</accession>
<feature type="compositionally biased region" description="Low complexity" evidence="2">
    <location>
        <begin position="153"/>
        <end position="164"/>
    </location>
</feature>
<dbReference type="AlphaFoldDB" id="A0AAJ7U6M4"/>
<feature type="domain" description="PH" evidence="3">
    <location>
        <begin position="6"/>
        <end position="111"/>
    </location>
</feature>
<feature type="compositionally biased region" description="Polar residues" evidence="2">
    <location>
        <begin position="424"/>
        <end position="434"/>
    </location>
</feature>
<dbReference type="Pfam" id="PF00169">
    <property type="entry name" value="PH"/>
    <property type="match status" value="1"/>
</dbReference>
<reference evidence="5" key="1">
    <citation type="submission" date="2025-08" db="UniProtKB">
        <authorList>
            <consortium name="RefSeq"/>
        </authorList>
    </citation>
    <scope>IDENTIFICATION</scope>
    <source>
        <tissue evidence="5">Sperm</tissue>
    </source>
</reference>
<feature type="compositionally biased region" description="Gly residues" evidence="2">
    <location>
        <begin position="442"/>
        <end position="452"/>
    </location>
</feature>
<dbReference type="PANTHER" id="PTHR45960:SF2">
    <property type="entry name" value="PROTEIN DAUGHTER OF SEVENLESS"/>
    <property type="match status" value="1"/>
</dbReference>
<dbReference type="GO" id="GO:0005737">
    <property type="term" value="C:cytoplasm"/>
    <property type="evidence" value="ECO:0007669"/>
    <property type="project" value="TreeGrafter"/>
</dbReference>
<feature type="region of interest" description="Disordered" evidence="2">
    <location>
        <begin position="323"/>
        <end position="679"/>
    </location>
</feature>
<feature type="compositionally biased region" description="Polar residues" evidence="2">
    <location>
        <begin position="354"/>
        <end position="366"/>
    </location>
</feature>
<feature type="region of interest" description="Disordered" evidence="2">
    <location>
        <begin position="217"/>
        <end position="279"/>
    </location>
</feature>
<feature type="compositionally biased region" description="Polar residues" evidence="2">
    <location>
        <begin position="229"/>
        <end position="249"/>
    </location>
</feature>
<organism evidence="4 5">
    <name type="scientific">Petromyzon marinus</name>
    <name type="common">Sea lamprey</name>
    <dbReference type="NCBI Taxonomy" id="7757"/>
    <lineage>
        <taxon>Eukaryota</taxon>
        <taxon>Metazoa</taxon>
        <taxon>Chordata</taxon>
        <taxon>Craniata</taxon>
        <taxon>Vertebrata</taxon>
        <taxon>Cyclostomata</taxon>
        <taxon>Hyperoartia</taxon>
        <taxon>Petromyzontiformes</taxon>
        <taxon>Petromyzontidae</taxon>
        <taxon>Petromyzon</taxon>
    </lineage>
</organism>
<dbReference type="PROSITE" id="PS50003">
    <property type="entry name" value="PH_DOMAIN"/>
    <property type="match status" value="1"/>
</dbReference>